<name>A0ABP1R5H3_9HEXA</name>
<dbReference type="InterPro" id="IPR045573">
    <property type="entry name" value="Fut8_N_cat"/>
</dbReference>
<evidence type="ECO:0000313" key="7">
    <source>
        <dbReference type="Proteomes" id="UP001642540"/>
    </source>
</evidence>
<sequence length="482" mass="55538">MLERPRAIFFIKVSCALVLLCYVILRNPLNFFTLEKWRHDLFKGYILSEHEKYYEVTRLRLELAELELHNVPSGGDDYQNIRKDLEDDVNTLNRIVKDYAFVQTFAKTPQESRQLLENIEKTLFRQIWNFPQQNKSTQEFIRRERAEIADLVQQKIYSLQNPEDCANAKKLVCTVDHGCGFGCIVHHIVYCLMTSYTSNRTLILNLKQKYKGRPWNETFLPLSTTCLDGSGATYGVWDGGGDNINAQVVAVGTFYSIDRDPTSPWAPLSPTRVPPQFESRLMRVSNDALSWWIGQFTAYVMRFTPDTETIIKEAKARNPFGRLNSNGTSNNVIQIGIHVRRTDKKKETDYYPLTAYLSYVEGYLKVREIIEGKPISGQIFLASDEPTVIEEAKELEKKTNKWKLQANESIARVSDLKHRYESGILGILTDVMMLADCEFVVCTFASNICKMVAELKEVELDYWGEVVALDEPYNFLEFNKTV</sequence>
<dbReference type="InterPro" id="IPR027350">
    <property type="entry name" value="GT23_dom"/>
</dbReference>
<evidence type="ECO:0000256" key="4">
    <source>
        <dbReference type="SAM" id="Phobius"/>
    </source>
</evidence>
<evidence type="ECO:0000256" key="1">
    <source>
        <dbReference type="ARBA" id="ARBA00022676"/>
    </source>
</evidence>
<feature type="region of interest" description="Important for donor substrate binding" evidence="3">
    <location>
        <begin position="340"/>
        <end position="341"/>
    </location>
</feature>
<keyword evidence="7" id="KW-1185">Reference proteome</keyword>
<keyword evidence="4" id="KW-0472">Membrane</keyword>
<feature type="domain" description="GT23" evidence="5">
    <location>
        <begin position="167"/>
        <end position="470"/>
    </location>
</feature>
<dbReference type="PANTHER" id="PTHR13132">
    <property type="entry name" value="ALPHA- 1,6 -FUCOSYLTRANSFERASE"/>
    <property type="match status" value="1"/>
</dbReference>
<dbReference type="Proteomes" id="UP001642540">
    <property type="component" value="Unassembled WGS sequence"/>
</dbReference>
<keyword evidence="4" id="KW-0812">Transmembrane</keyword>
<evidence type="ECO:0000256" key="3">
    <source>
        <dbReference type="PROSITE-ProRule" id="PRU00992"/>
    </source>
</evidence>
<reference evidence="6 7" key="1">
    <citation type="submission" date="2024-08" db="EMBL/GenBank/DDBJ databases">
        <authorList>
            <person name="Cucini C."/>
            <person name="Frati F."/>
        </authorList>
    </citation>
    <scope>NUCLEOTIDE SEQUENCE [LARGE SCALE GENOMIC DNA]</scope>
</reference>
<comment type="similarity">
    <text evidence="3">Belongs to the glycosyltransferase 23 family.</text>
</comment>
<evidence type="ECO:0000313" key="6">
    <source>
        <dbReference type="EMBL" id="CAL8116630.1"/>
    </source>
</evidence>
<gene>
    <name evidence="6" type="ORF">ODALV1_LOCUS17358</name>
</gene>
<evidence type="ECO:0000256" key="2">
    <source>
        <dbReference type="ARBA" id="ARBA00022679"/>
    </source>
</evidence>
<dbReference type="Pfam" id="PF19745">
    <property type="entry name" value="FUT8_N_cat"/>
    <property type="match status" value="1"/>
</dbReference>
<evidence type="ECO:0000259" key="5">
    <source>
        <dbReference type="PROSITE" id="PS51659"/>
    </source>
</evidence>
<organism evidence="6 7">
    <name type="scientific">Orchesella dallaii</name>
    <dbReference type="NCBI Taxonomy" id="48710"/>
    <lineage>
        <taxon>Eukaryota</taxon>
        <taxon>Metazoa</taxon>
        <taxon>Ecdysozoa</taxon>
        <taxon>Arthropoda</taxon>
        <taxon>Hexapoda</taxon>
        <taxon>Collembola</taxon>
        <taxon>Entomobryomorpha</taxon>
        <taxon>Entomobryoidea</taxon>
        <taxon>Orchesellidae</taxon>
        <taxon>Orchesellinae</taxon>
        <taxon>Orchesella</taxon>
    </lineage>
</organism>
<accession>A0ABP1R5H3</accession>
<proteinExistence type="inferred from homology"/>
<keyword evidence="2 3" id="KW-0808">Transferase</keyword>
<dbReference type="Gene3D" id="3.40.50.11350">
    <property type="match status" value="1"/>
</dbReference>
<dbReference type="PROSITE" id="PS51659">
    <property type="entry name" value="GT23"/>
    <property type="match status" value="1"/>
</dbReference>
<dbReference type="EMBL" id="CAXLJM020000053">
    <property type="protein sequence ID" value="CAL8116630.1"/>
    <property type="molecule type" value="Genomic_DNA"/>
</dbReference>
<comment type="caution">
    <text evidence="6">The sequence shown here is derived from an EMBL/GenBank/DDBJ whole genome shotgun (WGS) entry which is preliminary data.</text>
</comment>
<protein>
    <recommendedName>
        <fullName evidence="5">GT23 domain-containing protein</fullName>
    </recommendedName>
</protein>
<keyword evidence="4" id="KW-1133">Transmembrane helix</keyword>
<dbReference type="PANTHER" id="PTHR13132:SF29">
    <property type="entry name" value="ALPHA-(1,6)-FUCOSYLTRANSFERASE"/>
    <property type="match status" value="1"/>
</dbReference>
<keyword evidence="1 3" id="KW-0328">Glycosyltransferase</keyword>
<feature type="transmembrane region" description="Helical" evidence="4">
    <location>
        <begin position="7"/>
        <end position="25"/>
    </location>
</feature>